<dbReference type="PROSITE" id="PS00639">
    <property type="entry name" value="THIOL_PROTEASE_HIS"/>
    <property type="match status" value="1"/>
</dbReference>
<evidence type="ECO:0000256" key="8">
    <source>
        <dbReference type="ARBA" id="ARBA00058326"/>
    </source>
</evidence>
<keyword evidence="6" id="KW-0325">Glycoprotein</keyword>
<evidence type="ECO:0000256" key="3">
    <source>
        <dbReference type="ARBA" id="ARBA00022801"/>
    </source>
</evidence>
<dbReference type="InterPro" id="IPR025660">
    <property type="entry name" value="Pept_his_AS"/>
</dbReference>
<name>A0AAW2QC05_9LAMI</name>
<dbReference type="EC" id="3.4.22.14" evidence="9"/>
<comment type="function">
    <text evidence="8">Cysteine protease responsible for the cleavage of kiwellin into kissper and KiTH.</text>
</comment>
<feature type="domain" description="Cathepsin propeptide inhibitor" evidence="14">
    <location>
        <begin position="50"/>
        <end position="106"/>
    </location>
</feature>
<evidence type="ECO:0000256" key="5">
    <source>
        <dbReference type="ARBA" id="ARBA00023157"/>
    </source>
</evidence>
<dbReference type="SUPFAM" id="SSF57277">
    <property type="entry name" value="Granulin repeat"/>
    <property type="match status" value="1"/>
</dbReference>
<feature type="domain" description="Granulins" evidence="12">
    <location>
        <begin position="341"/>
        <end position="398"/>
    </location>
</feature>
<dbReference type="SUPFAM" id="SSF54001">
    <property type="entry name" value="Cysteine proteinases"/>
    <property type="match status" value="1"/>
</dbReference>
<dbReference type="InterPro" id="IPR000668">
    <property type="entry name" value="Peptidase_C1A_C"/>
</dbReference>
<dbReference type="Gene3D" id="2.10.25.160">
    <property type="entry name" value="Granulin"/>
    <property type="match status" value="1"/>
</dbReference>
<feature type="domain" description="Peptidase C1A papain C-terminal" evidence="13">
    <location>
        <begin position="138"/>
        <end position="318"/>
    </location>
</feature>
<organism evidence="15">
    <name type="scientific">Sesamum angustifolium</name>
    <dbReference type="NCBI Taxonomy" id="2727405"/>
    <lineage>
        <taxon>Eukaryota</taxon>
        <taxon>Viridiplantae</taxon>
        <taxon>Streptophyta</taxon>
        <taxon>Embryophyta</taxon>
        <taxon>Tracheophyta</taxon>
        <taxon>Spermatophyta</taxon>
        <taxon>Magnoliopsida</taxon>
        <taxon>eudicotyledons</taxon>
        <taxon>Gunneridae</taxon>
        <taxon>Pentapetalae</taxon>
        <taxon>asterids</taxon>
        <taxon>lamiids</taxon>
        <taxon>Lamiales</taxon>
        <taxon>Pedaliaceae</taxon>
        <taxon>Sesamum</taxon>
    </lineage>
</organism>
<keyword evidence="2 15" id="KW-0645">Protease</keyword>
<dbReference type="Gene3D" id="3.90.70.10">
    <property type="entry name" value="Cysteine proteinases"/>
    <property type="match status" value="1"/>
</dbReference>
<dbReference type="SMART" id="SM00277">
    <property type="entry name" value="GRAN"/>
    <property type="match status" value="1"/>
</dbReference>
<sequence>MASPLKLSFSLLILSFFILSSALDMSIITYDENHKMGSAHRSENEVMALYESWLAKHGKAYNAIGEKEKRFEIFKHNLKFIDEHNSVDRSYKLGLNRFADLTNEEYRMMFVSGRVDRKTKLINRRVSDRYAFKAGEELPESVDWRKKGAVAPVKDQGQCGSCWAFSTVAAVEGINQIVTGNMTVLSEQELVDCDRKYNEGCNGGLMDYGFQFIIDNGGIDTEEDYPYRARDGTCDTNRKNAKVVSIDAYEDVPANDEKALKKAVAGQPVSVAIEAGGRAFQLYQSGVFTGRCGTDLDHGVVAVGYGKCGIAVEASYPVKTGHNPPNPGPSPPTPVKPPSVCDEYYTCPEGTTCCCAYQYGKLCLGWGCCPLESATCCEDHSSCCPHDYPICDVEASTCLMSKDNPMGIRALKRSNAEPNWSSLHGGRKISRA</sequence>
<dbReference type="Pfam" id="PF08246">
    <property type="entry name" value="Inhibitor_I29"/>
    <property type="match status" value="1"/>
</dbReference>
<comment type="similarity">
    <text evidence="1">Belongs to the peptidase C1 family.</text>
</comment>
<keyword evidence="4" id="KW-0788">Thiol protease</keyword>
<dbReference type="FunFam" id="3.90.70.10:FF:000068">
    <property type="entry name" value="Cysteine protease 1"/>
    <property type="match status" value="1"/>
</dbReference>
<evidence type="ECO:0000256" key="7">
    <source>
        <dbReference type="ARBA" id="ARBA00050389"/>
    </source>
</evidence>
<comment type="caution">
    <text evidence="15">The sequence shown here is derived from an EMBL/GenBank/DDBJ whole genome shotgun (WGS) entry which is preliminary data.</text>
</comment>
<evidence type="ECO:0000259" key="13">
    <source>
        <dbReference type="SMART" id="SM00645"/>
    </source>
</evidence>
<dbReference type="InterPro" id="IPR000169">
    <property type="entry name" value="Pept_cys_AS"/>
</dbReference>
<dbReference type="InterPro" id="IPR000118">
    <property type="entry name" value="Granulin"/>
</dbReference>
<dbReference type="Pfam" id="PF00112">
    <property type="entry name" value="Peptidase_C1"/>
    <property type="match status" value="1"/>
</dbReference>
<dbReference type="InterPro" id="IPR013201">
    <property type="entry name" value="Prot_inhib_I29"/>
</dbReference>
<dbReference type="GO" id="GO:0006508">
    <property type="term" value="P:proteolysis"/>
    <property type="evidence" value="ECO:0007669"/>
    <property type="project" value="UniProtKB-KW"/>
</dbReference>
<dbReference type="PANTHER" id="PTHR12411">
    <property type="entry name" value="CYSTEINE PROTEASE FAMILY C1-RELATED"/>
    <property type="match status" value="1"/>
</dbReference>
<dbReference type="InterPro" id="IPR037277">
    <property type="entry name" value="Granulin_sf"/>
</dbReference>
<comment type="catalytic activity">
    <reaction evidence="7">
        <text>Specificity close to that of papain.</text>
        <dbReference type="EC" id="3.4.22.14"/>
    </reaction>
</comment>
<dbReference type="PRINTS" id="PR00705">
    <property type="entry name" value="PAPAIN"/>
</dbReference>
<dbReference type="FunFam" id="2.10.25.160:FF:000002">
    <property type="entry name" value="Cysteine protease 1"/>
    <property type="match status" value="1"/>
</dbReference>
<keyword evidence="3" id="KW-0378">Hydrolase</keyword>
<evidence type="ECO:0000259" key="14">
    <source>
        <dbReference type="SMART" id="SM00848"/>
    </source>
</evidence>
<proteinExistence type="inferred from homology"/>
<evidence type="ECO:0000256" key="1">
    <source>
        <dbReference type="ARBA" id="ARBA00008455"/>
    </source>
</evidence>
<accession>A0AAW2QC05</accession>
<dbReference type="InterPro" id="IPR039417">
    <property type="entry name" value="Peptidase_C1A_papain-like"/>
</dbReference>
<dbReference type="InterPro" id="IPR038765">
    <property type="entry name" value="Papain-like_cys_pep_sf"/>
</dbReference>
<evidence type="ECO:0000256" key="2">
    <source>
        <dbReference type="ARBA" id="ARBA00022670"/>
    </source>
</evidence>
<evidence type="ECO:0000313" key="15">
    <source>
        <dbReference type="EMBL" id="KAL0365369.1"/>
    </source>
</evidence>
<dbReference type="SMART" id="SM00848">
    <property type="entry name" value="Inhibitor_I29"/>
    <property type="match status" value="1"/>
</dbReference>
<evidence type="ECO:0000256" key="10">
    <source>
        <dbReference type="ARBA" id="ARBA00068904"/>
    </source>
</evidence>
<keyword evidence="11" id="KW-0732">Signal</keyword>
<reference evidence="15" key="1">
    <citation type="submission" date="2020-06" db="EMBL/GenBank/DDBJ databases">
        <authorList>
            <person name="Li T."/>
            <person name="Hu X."/>
            <person name="Zhang T."/>
            <person name="Song X."/>
            <person name="Zhang H."/>
            <person name="Dai N."/>
            <person name="Sheng W."/>
            <person name="Hou X."/>
            <person name="Wei L."/>
        </authorList>
    </citation>
    <scope>NUCLEOTIDE SEQUENCE</scope>
    <source>
        <strain evidence="15">G01</strain>
        <tissue evidence="15">Leaf</tissue>
    </source>
</reference>
<reference evidence="15" key="2">
    <citation type="journal article" date="2024" name="Plant">
        <title>Genomic evolution and insights into agronomic trait innovations of Sesamum species.</title>
        <authorList>
            <person name="Miao H."/>
            <person name="Wang L."/>
            <person name="Qu L."/>
            <person name="Liu H."/>
            <person name="Sun Y."/>
            <person name="Le M."/>
            <person name="Wang Q."/>
            <person name="Wei S."/>
            <person name="Zheng Y."/>
            <person name="Lin W."/>
            <person name="Duan Y."/>
            <person name="Cao H."/>
            <person name="Xiong S."/>
            <person name="Wang X."/>
            <person name="Wei L."/>
            <person name="Li C."/>
            <person name="Ma Q."/>
            <person name="Ju M."/>
            <person name="Zhao R."/>
            <person name="Li G."/>
            <person name="Mu C."/>
            <person name="Tian Q."/>
            <person name="Mei H."/>
            <person name="Zhang T."/>
            <person name="Gao T."/>
            <person name="Zhang H."/>
        </authorList>
    </citation>
    <scope>NUCLEOTIDE SEQUENCE</scope>
    <source>
        <strain evidence="15">G01</strain>
    </source>
</reference>
<dbReference type="EMBL" id="JACGWK010000003">
    <property type="protein sequence ID" value="KAL0365369.1"/>
    <property type="molecule type" value="Genomic_DNA"/>
</dbReference>
<dbReference type="PROSITE" id="PS00139">
    <property type="entry name" value="THIOL_PROTEASE_CYS"/>
    <property type="match status" value="1"/>
</dbReference>
<evidence type="ECO:0000256" key="6">
    <source>
        <dbReference type="ARBA" id="ARBA00023180"/>
    </source>
</evidence>
<evidence type="ECO:0000259" key="12">
    <source>
        <dbReference type="SMART" id="SM00277"/>
    </source>
</evidence>
<dbReference type="AlphaFoldDB" id="A0AAW2QC05"/>
<dbReference type="CDD" id="cd02248">
    <property type="entry name" value="Peptidase_C1A"/>
    <property type="match status" value="1"/>
</dbReference>
<evidence type="ECO:0000256" key="9">
    <source>
        <dbReference type="ARBA" id="ARBA00066502"/>
    </source>
</evidence>
<feature type="signal peptide" evidence="11">
    <location>
        <begin position="1"/>
        <end position="22"/>
    </location>
</feature>
<dbReference type="InterPro" id="IPR013128">
    <property type="entry name" value="Peptidase_C1A"/>
</dbReference>
<keyword evidence="5" id="KW-1015">Disulfide bond</keyword>
<feature type="chain" id="PRO_5043912681" description="Actinidain" evidence="11">
    <location>
        <begin position="23"/>
        <end position="432"/>
    </location>
</feature>
<evidence type="ECO:0000256" key="4">
    <source>
        <dbReference type="ARBA" id="ARBA00022807"/>
    </source>
</evidence>
<dbReference type="Pfam" id="PF00396">
    <property type="entry name" value="Granulin"/>
    <property type="match status" value="1"/>
</dbReference>
<evidence type="ECO:0000256" key="11">
    <source>
        <dbReference type="SAM" id="SignalP"/>
    </source>
</evidence>
<dbReference type="GO" id="GO:0004197">
    <property type="term" value="F:cysteine-type endopeptidase activity"/>
    <property type="evidence" value="ECO:0007669"/>
    <property type="project" value="UniProtKB-EC"/>
</dbReference>
<dbReference type="SMART" id="SM00645">
    <property type="entry name" value="Pept_C1"/>
    <property type="match status" value="1"/>
</dbReference>
<protein>
    <recommendedName>
        <fullName evidence="10">Actinidain</fullName>
        <ecNumber evidence="9">3.4.22.14</ecNumber>
    </recommendedName>
</protein>
<gene>
    <name evidence="15" type="ORF">Sangu_0634500</name>
</gene>